<reference evidence="2" key="1">
    <citation type="journal article" date="2014" name="Int. J. Syst. Evol. Microbiol.">
        <title>Complete genome sequence of Corynebacterium casei LMG S-19264T (=DSM 44701T), isolated from a smear-ripened cheese.</title>
        <authorList>
            <consortium name="US DOE Joint Genome Institute (JGI-PGF)"/>
            <person name="Walter F."/>
            <person name="Albersmeier A."/>
            <person name="Kalinowski J."/>
            <person name="Ruckert C."/>
        </authorList>
    </citation>
    <scope>NUCLEOTIDE SEQUENCE</scope>
    <source>
        <strain evidence="2">JCM 13064</strain>
    </source>
</reference>
<dbReference type="SUPFAM" id="SSF46785">
    <property type="entry name" value="Winged helix' DNA-binding domain"/>
    <property type="match status" value="1"/>
</dbReference>
<dbReference type="SMART" id="SM00347">
    <property type="entry name" value="HTH_MARR"/>
    <property type="match status" value="1"/>
</dbReference>
<accession>A0A917QY02</accession>
<name>A0A917QY02_9ACTN</name>
<feature type="domain" description="HTH marR-type" evidence="1">
    <location>
        <begin position="16"/>
        <end position="144"/>
    </location>
</feature>
<dbReference type="Proteomes" id="UP000645217">
    <property type="component" value="Unassembled WGS sequence"/>
</dbReference>
<dbReference type="InterPro" id="IPR036388">
    <property type="entry name" value="WH-like_DNA-bd_sf"/>
</dbReference>
<dbReference type="InterPro" id="IPR000835">
    <property type="entry name" value="HTH_MarR-typ"/>
</dbReference>
<dbReference type="EMBL" id="BMNT01000008">
    <property type="protein sequence ID" value="GGK75546.1"/>
    <property type="molecule type" value="Genomic_DNA"/>
</dbReference>
<evidence type="ECO:0000313" key="2">
    <source>
        <dbReference type="EMBL" id="GGK75546.1"/>
    </source>
</evidence>
<proteinExistence type="predicted"/>
<dbReference type="PANTHER" id="PTHR39515">
    <property type="entry name" value="CONSERVED PROTEIN"/>
    <property type="match status" value="1"/>
</dbReference>
<keyword evidence="3" id="KW-1185">Reference proteome</keyword>
<sequence>MLMNSPDASDSTGFPAGEVARMLDRLARLVLRLNTPGELSLTTASTLATLDRSGPCRLTDLAARQGVTQPAMTQLVSRLQESGLAERAADPQDRRVVLVRITAAGRAALAERRRARGERLAVLLTELDEAERAALTAALPAIDALTRLLPDDAPASPGVPVPEPSRH</sequence>
<evidence type="ECO:0000259" key="1">
    <source>
        <dbReference type="PROSITE" id="PS50995"/>
    </source>
</evidence>
<dbReference type="Pfam" id="PF01047">
    <property type="entry name" value="MarR"/>
    <property type="match status" value="1"/>
</dbReference>
<dbReference type="Gene3D" id="1.10.10.10">
    <property type="entry name" value="Winged helix-like DNA-binding domain superfamily/Winged helix DNA-binding domain"/>
    <property type="match status" value="1"/>
</dbReference>
<evidence type="ECO:0000313" key="3">
    <source>
        <dbReference type="Proteomes" id="UP000645217"/>
    </source>
</evidence>
<dbReference type="InterPro" id="IPR052526">
    <property type="entry name" value="HTH-type_Bedaq_tolerance"/>
</dbReference>
<dbReference type="PROSITE" id="PS50995">
    <property type="entry name" value="HTH_MARR_2"/>
    <property type="match status" value="1"/>
</dbReference>
<dbReference type="PANTHER" id="PTHR39515:SF2">
    <property type="entry name" value="HTH-TYPE TRANSCRIPTIONAL REGULATOR RV0880"/>
    <property type="match status" value="1"/>
</dbReference>
<gene>
    <name evidence="2" type="ORF">GCM10007964_17950</name>
</gene>
<comment type="caution">
    <text evidence="2">The sequence shown here is derived from an EMBL/GenBank/DDBJ whole genome shotgun (WGS) entry which is preliminary data.</text>
</comment>
<dbReference type="GO" id="GO:0003700">
    <property type="term" value="F:DNA-binding transcription factor activity"/>
    <property type="evidence" value="ECO:0007669"/>
    <property type="project" value="InterPro"/>
</dbReference>
<reference evidence="2" key="2">
    <citation type="submission" date="2020-09" db="EMBL/GenBank/DDBJ databases">
        <authorList>
            <person name="Sun Q."/>
            <person name="Ohkuma M."/>
        </authorList>
    </citation>
    <scope>NUCLEOTIDE SEQUENCE</scope>
    <source>
        <strain evidence="2">JCM 13064</strain>
    </source>
</reference>
<protein>
    <submittedName>
        <fullName evidence="2">MarR family transcriptional regulator</fullName>
    </submittedName>
</protein>
<organism evidence="2 3">
    <name type="scientific">Sphaerisporangium melleum</name>
    <dbReference type="NCBI Taxonomy" id="321316"/>
    <lineage>
        <taxon>Bacteria</taxon>
        <taxon>Bacillati</taxon>
        <taxon>Actinomycetota</taxon>
        <taxon>Actinomycetes</taxon>
        <taxon>Streptosporangiales</taxon>
        <taxon>Streptosporangiaceae</taxon>
        <taxon>Sphaerisporangium</taxon>
    </lineage>
</organism>
<dbReference type="AlphaFoldDB" id="A0A917QY02"/>
<dbReference type="InterPro" id="IPR036390">
    <property type="entry name" value="WH_DNA-bd_sf"/>
</dbReference>